<dbReference type="PROSITE" id="PS50071">
    <property type="entry name" value="HOMEOBOX_2"/>
    <property type="match status" value="1"/>
</dbReference>
<evidence type="ECO:0000256" key="9">
    <source>
        <dbReference type="RuleBase" id="RU000682"/>
    </source>
</evidence>
<evidence type="ECO:0000256" key="4">
    <source>
        <dbReference type="ARBA" id="ARBA00023155"/>
    </source>
</evidence>
<dbReference type="GO" id="GO:0005881">
    <property type="term" value="C:cytoplasmic microtubule"/>
    <property type="evidence" value="ECO:0007669"/>
    <property type="project" value="TreeGrafter"/>
</dbReference>
<dbReference type="Proteomes" id="UP000325577">
    <property type="component" value="Linkage Group LG2"/>
</dbReference>
<name>A0A5J5AKE1_9ASTE</name>
<dbReference type="GO" id="GO:0043565">
    <property type="term" value="F:sequence-specific DNA binding"/>
    <property type="evidence" value="ECO:0007669"/>
    <property type="project" value="InterPro"/>
</dbReference>
<evidence type="ECO:0000313" key="14">
    <source>
        <dbReference type="Proteomes" id="UP000325577"/>
    </source>
</evidence>
<evidence type="ECO:0000313" key="13">
    <source>
        <dbReference type="EMBL" id="KAA8530252.1"/>
    </source>
</evidence>
<dbReference type="SUPFAM" id="SSF48371">
    <property type="entry name" value="ARM repeat"/>
    <property type="match status" value="1"/>
</dbReference>
<dbReference type="OrthoDB" id="63891at2759"/>
<evidence type="ECO:0000256" key="6">
    <source>
        <dbReference type="ARBA" id="ARBA00023242"/>
    </source>
</evidence>
<dbReference type="GO" id="GO:0008017">
    <property type="term" value="F:microtubule binding"/>
    <property type="evidence" value="ECO:0007669"/>
    <property type="project" value="TreeGrafter"/>
</dbReference>
<evidence type="ECO:0000256" key="10">
    <source>
        <dbReference type="SAM" id="Coils"/>
    </source>
</evidence>
<organism evidence="13 14">
    <name type="scientific">Nyssa sinensis</name>
    <dbReference type="NCBI Taxonomy" id="561372"/>
    <lineage>
        <taxon>Eukaryota</taxon>
        <taxon>Viridiplantae</taxon>
        <taxon>Streptophyta</taxon>
        <taxon>Embryophyta</taxon>
        <taxon>Tracheophyta</taxon>
        <taxon>Spermatophyta</taxon>
        <taxon>Magnoliopsida</taxon>
        <taxon>eudicotyledons</taxon>
        <taxon>Gunneridae</taxon>
        <taxon>Pentapetalae</taxon>
        <taxon>asterids</taxon>
        <taxon>Cornales</taxon>
        <taxon>Nyssaceae</taxon>
        <taxon>Nyssa</taxon>
    </lineage>
</organism>
<gene>
    <name evidence="13" type="ORF">F0562_004961</name>
</gene>
<evidence type="ECO:0000256" key="1">
    <source>
        <dbReference type="ARBA" id="ARBA00004123"/>
    </source>
</evidence>
<feature type="DNA-binding region" description="Homeobox" evidence="8">
    <location>
        <begin position="61"/>
        <end position="120"/>
    </location>
</feature>
<evidence type="ECO:0000256" key="5">
    <source>
        <dbReference type="ARBA" id="ARBA00023163"/>
    </source>
</evidence>
<feature type="region of interest" description="Disordered" evidence="11">
    <location>
        <begin position="372"/>
        <end position="398"/>
    </location>
</feature>
<dbReference type="CDD" id="cd00086">
    <property type="entry name" value="homeodomain"/>
    <property type="match status" value="1"/>
</dbReference>
<keyword evidence="4 8" id="KW-0371">Homeobox</keyword>
<dbReference type="SUPFAM" id="SSF46689">
    <property type="entry name" value="Homeodomain-like"/>
    <property type="match status" value="1"/>
</dbReference>
<dbReference type="Pfam" id="PF02183">
    <property type="entry name" value="HALZ"/>
    <property type="match status" value="1"/>
</dbReference>
<keyword evidence="14" id="KW-1185">Reference proteome</keyword>
<dbReference type="EMBL" id="CM018043">
    <property type="protein sequence ID" value="KAA8530252.1"/>
    <property type="molecule type" value="Genomic_DNA"/>
</dbReference>
<proteinExistence type="inferred from homology"/>
<dbReference type="Pfam" id="PF00046">
    <property type="entry name" value="Homeodomain"/>
    <property type="match status" value="1"/>
</dbReference>
<keyword evidence="2" id="KW-0805">Transcription regulation</keyword>
<dbReference type="InterPro" id="IPR011989">
    <property type="entry name" value="ARM-like"/>
</dbReference>
<dbReference type="PANTHER" id="PTHR21567:SF62">
    <property type="entry name" value="ARM REPEAT SUPERFAMILY PROTEIN"/>
    <property type="match status" value="1"/>
</dbReference>
<dbReference type="Gene3D" id="1.25.10.10">
    <property type="entry name" value="Leucine-rich Repeat Variant"/>
    <property type="match status" value="1"/>
</dbReference>
<protein>
    <recommendedName>
        <fullName evidence="12">Homeobox domain-containing protein</fullName>
    </recommendedName>
</protein>
<evidence type="ECO:0000256" key="3">
    <source>
        <dbReference type="ARBA" id="ARBA00023125"/>
    </source>
</evidence>
<keyword evidence="5" id="KW-0804">Transcription</keyword>
<dbReference type="PROSITE" id="PS00027">
    <property type="entry name" value="HOMEOBOX_1"/>
    <property type="match status" value="1"/>
</dbReference>
<dbReference type="InterPro" id="IPR017970">
    <property type="entry name" value="Homeobox_CS"/>
</dbReference>
<evidence type="ECO:0000256" key="11">
    <source>
        <dbReference type="SAM" id="MobiDB-lite"/>
    </source>
</evidence>
<feature type="domain" description="Homeobox" evidence="12">
    <location>
        <begin position="59"/>
        <end position="119"/>
    </location>
</feature>
<dbReference type="InterPro" id="IPR034085">
    <property type="entry name" value="TOG"/>
</dbReference>
<evidence type="ECO:0000256" key="2">
    <source>
        <dbReference type="ARBA" id="ARBA00023015"/>
    </source>
</evidence>
<feature type="coiled-coil region" evidence="10">
    <location>
        <begin position="111"/>
        <end position="166"/>
    </location>
</feature>
<dbReference type="FunFam" id="1.10.10.60:FF:000159">
    <property type="entry name" value="Homeobox-leucine zipper protein HAT5"/>
    <property type="match status" value="1"/>
</dbReference>
<dbReference type="PANTHER" id="PTHR21567">
    <property type="entry name" value="CLASP"/>
    <property type="match status" value="1"/>
</dbReference>
<accession>A0A5J5AKE1</accession>
<keyword evidence="6 8" id="KW-0539">Nucleus</keyword>
<dbReference type="InterPro" id="IPR000047">
    <property type="entry name" value="HTH_motif"/>
</dbReference>
<dbReference type="GO" id="GO:0000981">
    <property type="term" value="F:DNA-binding transcription factor activity, RNA polymerase II-specific"/>
    <property type="evidence" value="ECO:0007669"/>
    <property type="project" value="InterPro"/>
</dbReference>
<dbReference type="GO" id="GO:0000226">
    <property type="term" value="P:microtubule cytoskeleton organization"/>
    <property type="evidence" value="ECO:0007669"/>
    <property type="project" value="TreeGrafter"/>
</dbReference>
<dbReference type="InterPro" id="IPR001356">
    <property type="entry name" value="HD"/>
</dbReference>
<comment type="similarity">
    <text evidence="7">Belongs to the HD-ZIP homeobox family. Class I subfamily.</text>
</comment>
<reference evidence="13 14" key="1">
    <citation type="submission" date="2019-09" db="EMBL/GenBank/DDBJ databases">
        <title>A chromosome-level genome assembly of the Chinese tupelo Nyssa sinensis.</title>
        <authorList>
            <person name="Yang X."/>
            <person name="Kang M."/>
            <person name="Yang Y."/>
            <person name="Xiong H."/>
            <person name="Wang M."/>
            <person name="Zhang Z."/>
            <person name="Wang Z."/>
            <person name="Wu H."/>
            <person name="Ma T."/>
            <person name="Liu J."/>
            <person name="Xi Z."/>
        </authorList>
    </citation>
    <scope>NUCLEOTIDE SEQUENCE [LARGE SCALE GENOMIC DNA]</scope>
    <source>
        <strain evidence="13">J267</strain>
        <tissue evidence="13">Leaf</tissue>
    </source>
</reference>
<dbReference type="InterPro" id="IPR016024">
    <property type="entry name" value="ARM-type_fold"/>
</dbReference>
<dbReference type="SMART" id="SM00389">
    <property type="entry name" value="HOX"/>
    <property type="match status" value="1"/>
</dbReference>
<dbReference type="InterPro" id="IPR003106">
    <property type="entry name" value="Leu_zip_homeo"/>
</dbReference>
<keyword evidence="3 8" id="KW-0238">DNA-binding</keyword>
<keyword evidence="10" id="KW-0175">Coiled coil</keyword>
<evidence type="ECO:0000259" key="12">
    <source>
        <dbReference type="PROSITE" id="PS50071"/>
    </source>
</evidence>
<dbReference type="SMART" id="SM01349">
    <property type="entry name" value="TOG"/>
    <property type="match status" value="1"/>
</dbReference>
<sequence>MDSGRFFFDPSSHGNIIFIGNGDTLFRGPRSVMNMEETSKRRLFFSSPDELYDEEYYDAQLPEKKRRLTPEQVHLLEKSFEVENKLEPESKTQLAMKLGLQPRQVAVWFQNRRARWKTKQLERDYDQLKSSYDSLLSDCDSIVKENEKLKAEVVSLTEKLQAKEATRVPKSDLLRADVTHVSTLQINVKVEDRLSTGSGGSAVVDEDGPQLVDSGDSYFPNDEDYPGCVAPSEEEDGSDDGRIYFSDVFVAAEQQHQEEGETMGGKAYLESGNSSLSSPSSEGGKALISNNQTPLHFCPEAAIHFGLNGHRLLGTPFTQTLSAHPRVEHRLLSPPHSRAIEVEPALIASLRRLWLFSRTVMSGKALSDLNTLEGSERKSASSSKGCFNKPHVEHTNENLEGRKPQIAASMVEPPINGDKIVDAGVEVGNSEVEYIESENLNDVEDVDTSLETLLAGLESKDWVLLCEALNNVRRLSIFHKEAMLDILGNVISLVVKSLKNPRSAVCKTAIMTSADIFSAYSDNIIDSLDPLLVQLLLKSSQDKRFVCEAAERALIAMTTWVSPMLLLPKLQPYLKHRNPRIRAKASMCFCRSVPRLGVEGIKGYGIDKLIQIAASQLSDQLPESREAARTLLLELQTVYEKSHVPAPTTVSEDPEIISWEHFCQSKLSPLSAQAVLRVTNIAREGVVLGS</sequence>
<comment type="subcellular location">
    <subcellularLocation>
        <location evidence="1 8 9">Nucleus</location>
    </subcellularLocation>
</comment>
<dbReference type="GO" id="GO:0045893">
    <property type="term" value="P:positive regulation of DNA-templated transcription"/>
    <property type="evidence" value="ECO:0007669"/>
    <property type="project" value="UniProtKB-ARBA"/>
</dbReference>
<dbReference type="Gene3D" id="1.10.10.60">
    <property type="entry name" value="Homeodomain-like"/>
    <property type="match status" value="1"/>
</dbReference>
<dbReference type="AlphaFoldDB" id="A0A5J5AKE1"/>
<dbReference type="GO" id="GO:0042802">
    <property type="term" value="F:identical protein binding"/>
    <property type="evidence" value="ECO:0007669"/>
    <property type="project" value="UniProtKB-ARBA"/>
</dbReference>
<dbReference type="InterPro" id="IPR009057">
    <property type="entry name" value="Homeodomain-like_sf"/>
</dbReference>
<evidence type="ECO:0000256" key="7">
    <source>
        <dbReference type="ARBA" id="ARBA00025748"/>
    </source>
</evidence>
<dbReference type="PRINTS" id="PR00031">
    <property type="entry name" value="HTHREPRESSR"/>
</dbReference>
<dbReference type="GO" id="GO:0005634">
    <property type="term" value="C:nucleus"/>
    <property type="evidence" value="ECO:0007669"/>
    <property type="project" value="UniProtKB-SubCell"/>
</dbReference>
<evidence type="ECO:0000256" key="8">
    <source>
        <dbReference type="PROSITE-ProRule" id="PRU00108"/>
    </source>
</evidence>